<dbReference type="Proteomes" id="UP001139494">
    <property type="component" value="Unassembled WGS sequence"/>
</dbReference>
<sequence>MVQEKAIPARLWTALDGYDIGGGFGRPCPSCEQEYEPGNRLFVITERPPNTDEWIVSSVVCAECGQRSLPDDERRPSVDQALVSADLAVAGMTLALDGESARLLDRSPAKDE</sequence>
<proteinExistence type="predicted"/>
<name>A0A9R1CV60_9EURY</name>
<dbReference type="RefSeq" id="WP_256030213.1">
    <property type="nucleotide sequence ID" value="NZ_JAHLKM010000018.1"/>
</dbReference>
<reference evidence="1" key="1">
    <citation type="journal article" date="2023" name="Front. Microbiol.">
        <title>Genomic-based phylogenetic and metabolic analyses of the genus Natronomonas, and description of Natronomonas aquatica sp. nov.</title>
        <authorList>
            <person name="Garcia-Roldan A."/>
            <person name="Duran-Viseras A."/>
            <person name="de la Haba R.R."/>
            <person name="Corral P."/>
            <person name="Sanchez-Porro C."/>
            <person name="Ventosa A."/>
        </authorList>
    </citation>
    <scope>NUCLEOTIDE SEQUENCE</scope>
    <source>
        <strain evidence="1">F2-12</strain>
    </source>
</reference>
<dbReference type="AlphaFoldDB" id="A0A9R1CV60"/>
<evidence type="ECO:0000313" key="1">
    <source>
        <dbReference type="EMBL" id="MCQ4334176.1"/>
    </source>
</evidence>
<comment type="caution">
    <text evidence="1">The sequence shown here is derived from an EMBL/GenBank/DDBJ whole genome shotgun (WGS) entry which is preliminary data.</text>
</comment>
<protein>
    <submittedName>
        <fullName evidence="1">Uncharacterized protein</fullName>
    </submittedName>
</protein>
<accession>A0A9R1CV60</accession>
<evidence type="ECO:0000313" key="2">
    <source>
        <dbReference type="Proteomes" id="UP001139494"/>
    </source>
</evidence>
<keyword evidence="2" id="KW-1185">Reference proteome</keyword>
<organism evidence="1 2">
    <name type="scientific">Natronomonas aquatica</name>
    <dbReference type="NCBI Taxonomy" id="2841590"/>
    <lineage>
        <taxon>Archaea</taxon>
        <taxon>Methanobacteriati</taxon>
        <taxon>Methanobacteriota</taxon>
        <taxon>Stenosarchaea group</taxon>
        <taxon>Halobacteria</taxon>
        <taxon>Halobacteriales</taxon>
        <taxon>Natronomonadaceae</taxon>
        <taxon>Natronomonas</taxon>
    </lineage>
</organism>
<gene>
    <name evidence="1" type="ORF">KM295_11945</name>
</gene>
<dbReference type="EMBL" id="JAHLKM010000018">
    <property type="protein sequence ID" value="MCQ4334176.1"/>
    <property type="molecule type" value="Genomic_DNA"/>
</dbReference>